<proteinExistence type="inferred from homology"/>
<dbReference type="NCBIfam" id="TIGR01258">
    <property type="entry name" value="pgm_1"/>
    <property type="match status" value="2"/>
</dbReference>
<organism evidence="10 11">
    <name type="scientific">Fibrella aquatilis</name>
    <dbReference type="NCBI Taxonomy" id="2817059"/>
    <lineage>
        <taxon>Bacteria</taxon>
        <taxon>Pseudomonadati</taxon>
        <taxon>Bacteroidota</taxon>
        <taxon>Cytophagia</taxon>
        <taxon>Cytophagales</taxon>
        <taxon>Spirosomataceae</taxon>
        <taxon>Fibrella</taxon>
    </lineage>
</organism>
<dbReference type="EMBL" id="JAFMYU010000003">
    <property type="protein sequence ID" value="MBO0930280.1"/>
    <property type="molecule type" value="Genomic_DNA"/>
</dbReference>
<evidence type="ECO:0000256" key="3">
    <source>
        <dbReference type="ARBA" id="ARBA00023152"/>
    </source>
</evidence>
<feature type="binding site" evidence="5 7">
    <location>
        <begin position="8"/>
        <end position="15"/>
    </location>
    <ligand>
        <name>substrate</name>
    </ligand>
</feature>
<feature type="active site" description="Tele-phosphohistidine intermediate" evidence="5 6">
    <location>
        <position position="9"/>
    </location>
</feature>
<evidence type="ECO:0000313" key="11">
    <source>
        <dbReference type="Proteomes" id="UP000664795"/>
    </source>
</evidence>
<dbReference type="HAMAP" id="MF_01039">
    <property type="entry name" value="PGAM_GpmA"/>
    <property type="match status" value="1"/>
</dbReference>
<keyword evidence="2 5" id="KW-0312">Gluconeogenesis</keyword>
<feature type="binding site" evidence="5 7">
    <location>
        <begin position="112"/>
        <end position="113"/>
    </location>
    <ligand>
        <name>substrate</name>
    </ligand>
</feature>
<comment type="similarity">
    <text evidence="1 5">Belongs to the phosphoglycerate mutase family. BPG-dependent PGAM subfamily.</text>
</comment>
<feature type="active site" description="Proton donor/acceptor" evidence="5 6">
    <location>
        <position position="85"/>
    </location>
</feature>
<comment type="function">
    <text evidence="5 9">Catalyzes the interconversion of 2-phosphoglycerate and 3-phosphoglycerate.</text>
</comment>
<dbReference type="Pfam" id="PF00300">
    <property type="entry name" value="His_Phos_1"/>
    <property type="match status" value="1"/>
</dbReference>
<evidence type="ECO:0000313" key="10">
    <source>
        <dbReference type="EMBL" id="MBO0930280.1"/>
    </source>
</evidence>
<dbReference type="InterPro" id="IPR001345">
    <property type="entry name" value="PG/BPGM_mutase_AS"/>
</dbReference>
<dbReference type="PIRSF" id="PIRSF000709">
    <property type="entry name" value="6PFK_2-Ptase"/>
    <property type="match status" value="1"/>
</dbReference>
<name>A0A939JZK4_9BACT</name>
<dbReference type="GO" id="GO:0006094">
    <property type="term" value="P:gluconeogenesis"/>
    <property type="evidence" value="ECO:0007669"/>
    <property type="project" value="UniProtKB-UniRule"/>
</dbReference>
<dbReference type="InterPro" id="IPR005952">
    <property type="entry name" value="Phosphogly_mut1"/>
</dbReference>
<dbReference type="GO" id="GO:0004619">
    <property type="term" value="F:phosphoglycerate mutase activity"/>
    <property type="evidence" value="ECO:0007669"/>
    <property type="project" value="UniProtKB-UniRule"/>
</dbReference>
<evidence type="ECO:0000256" key="7">
    <source>
        <dbReference type="PIRSR" id="PIRSR613078-2"/>
    </source>
</evidence>
<evidence type="ECO:0000256" key="6">
    <source>
        <dbReference type="PIRSR" id="PIRSR613078-1"/>
    </source>
</evidence>
<gene>
    <name evidence="5" type="primary">gpmA</name>
    <name evidence="10" type="ORF">J2I48_04700</name>
</gene>
<sequence length="210" mass="23454">MTYLAIVRHGQSVWNLENRFTGDVDVDLTPQGEAEARQAGQLLKPYPVDSAYTSILKRAIRTLAIIEEQTGQTSLPVTQSAALNERSYGSLQGLNKDDIAKQYGVVQLDKWRRSYDEVPPQGESLEHTYGRVIPYFGSEIEPKLKAGQRVLIVAHGNSLRSLMMYLEQISPTDIAKTELATGVPRLYEFDADMKLTNATYLSVHQPSTPQ</sequence>
<dbReference type="InterPro" id="IPR013078">
    <property type="entry name" value="His_Pase_superF_clade-1"/>
</dbReference>
<comment type="pathway">
    <text evidence="5 9">Carbohydrate degradation; glycolysis; pyruvate from D-glyceraldehyde 3-phosphate: step 3/5.</text>
</comment>
<keyword evidence="3 5" id="KW-0324">Glycolysis</keyword>
<comment type="caution">
    <text evidence="10">The sequence shown here is derived from an EMBL/GenBank/DDBJ whole genome shotgun (WGS) entry which is preliminary data.</text>
</comment>
<accession>A0A939JZK4</accession>
<feature type="binding site" evidence="5 7">
    <location>
        <begin position="156"/>
        <end position="157"/>
    </location>
    <ligand>
        <name>substrate</name>
    </ligand>
</feature>
<feature type="binding site" evidence="5 7">
    <location>
        <begin position="85"/>
        <end position="88"/>
    </location>
    <ligand>
        <name>substrate</name>
    </ligand>
</feature>
<dbReference type="Proteomes" id="UP000664795">
    <property type="component" value="Unassembled WGS sequence"/>
</dbReference>
<dbReference type="InterPro" id="IPR029033">
    <property type="entry name" value="His_PPase_superfam"/>
</dbReference>
<evidence type="ECO:0000256" key="8">
    <source>
        <dbReference type="PIRSR" id="PIRSR613078-3"/>
    </source>
</evidence>
<dbReference type="CDD" id="cd07067">
    <property type="entry name" value="HP_PGM_like"/>
    <property type="match status" value="1"/>
</dbReference>
<evidence type="ECO:0000256" key="9">
    <source>
        <dbReference type="RuleBase" id="RU004512"/>
    </source>
</evidence>
<comment type="catalytic activity">
    <reaction evidence="5 9">
        <text>(2R)-2-phosphoglycerate = (2R)-3-phosphoglycerate</text>
        <dbReference type="Rhea" id="RHEA:15901"/>
        <dbReference type="ChEBI" id="CHEBI:58272"/>
        <dbReference type="ChEBI" id="CHEBI:58289"/>
        <dbReference type="EC" id="5.4.2.11"/>
    </reaction>
</comment>
<evidence type="ECO:0000256" key="2">
    <source>
        <dbReference type="ARBA" id="ARBA00022432"/>
    </source>
</evidence>
<dbReference type="PROSITE" id="PS00175">
    <property type="entry name" value="PG_MUTASE"/>
    <property type="match status" value="1"/>
</dbReference>
<keyword evidence="4 5" id="KW-0413">Isomerase</keyword>
<dbReference type="AlphaFoldDB" id="A0A939JZK4"/>
<protein>
    <recommendedName>
        <fullName evidence="5 9">2,3-bisphosphoglycerate-dependent phosphoglycerate mutase</fullName>
        <shortName evidence="5">BPG-dependent PGAM</shortName>
        <shortName evidence="5">PGAM</shortName>
        <shortName evidence="5">Phosphoglyceromutase</shortName>
        <shortName evidence="5">dPGM</shortName>
        <ecNumber evidence="5 9">5.4.2.11</ecNumber>
    </recommendedName>
</protein>
<evidence type="ECO:0000256" key="1">
    <source>
        <dbReference type="ARBA" id="ARBA00006717"/>
    </source>
</evidence>
<dbReference type="Gene3D" id="3.40.50.1240">
    <property type="entry name" value="Phosphoglycerate mutase-like"/>
    <property type="match status" value="1"/>
</dbReference>
<evidence type="ECO:0000256" key="4">
    <source>
        <dbReference type="ARBA" id="ARBA00023235"/>
    </source>
</evidence>
<evidence type="ECO:0000256" key="5">
    <source>
        <dbReference type="HAMAP-Rule" id="MF_01039"/>
    </source>
</evidence>
<dbReference type="RefSeq" id="WP_207334246.1">
    <property type="nucleotide sequence ID" value="NZ_JAFMYU010000003.1"/>
</dbReference>
<feature type="binding site" evidence="5 7">
    <location>
        <begin position="21"/>
        <end position="22"/>
    </location>
    <ligand>
        <name>substrate</name>
    </ligand>
</feature>
<dbReference type="GO" id="GO:0006096">
    <property type="term" value="P:glycolytic process"/>
    <property type="evidence" value="ECO:0007669"/>
    <property type="project" value="UniProtKB-UniRule"/>
</dbReference>
<reference evidence="10 11" key="1">
    <citation type="submission" date="2021-03" db="EMBL/GenBank/DDBJ databases">
        <title>Fibrella sp. HMF5036 genome sequencing and assembly.</title>
        <authorList>
            <person name="Kang H."/>
            <person name="Kim H."/>
            <person name="Bae S."/>
            <person name="Joh K."/>
        </authorList>
    </citation>
    <scope>NUCLEOTIDE SEQUENCE [LARGE SCALE GENOMIC DNA]</scope>
    <source>
        <strain evidence="10 11">HMF5036</strain>
    </source>
</reference>
<dbReference type="SUPFAM" id="SSF53254">
    <property type="entry name" value="Phosphoglycerate mutase-like"/>
    <property type="match status" value="1"/>
</dbReference>
<feature type="binding site" evidence="5 7">
    <location>
        <position position="96"/>
    </location>
    <ligand>
        <name>substrate</name>
    </ligand>
</feature>
<dbReference type="SMART" id="SM00855">
    <property type="entry name" value="PGAM"/>
    <property type="match status" value="1"/>
</dbReference>
<keyword evidence="11" id="KW-1185">Reference proteome</keyword>
<feature type="binding site" evidence="5 7">
    <location>
        <position position="58"/>
    </location>
    <ligand>
        <name>substrate</name>
    </ligand>
</feature>
<dbReference type="EC" id="5.4.2.11" evidence="5 9"/>
<dbReference type="PANTHER" id="PTHR11931">
    <property type="entry name" value="PHOSPHOGLYCERATE MUTASE"/>
    <property type="match status" value="1"/>
</dbReference>
<feature type="site" description="Transition state stabilizer" evidence="5 8">
    <location>
        <position position="155"/>
    </location>
</feature>